<dbReference type="EMBL" id="GBXM01037395">
    <property type="protein sequence ID" value="JAH71182.1"/>
    <property type="molecule type" value="Transcribed_RNA"/>
</dbReference>
<protein>
    <submittedName>
        <fullName evidence="1">Uncharacterized protein</fullName>
    </submittedName>
</protein>
<reference evidence="1" key="2">
    <citation type="journal article" date="2015" name="Fish Shellfish Immunol.">
        <title>Early steps in the European eel (Anguilla anguilla)-Vibrio vulnificus interaction in the gills: Role of the RtxA13 toxin.</title>
        <authorList>
            <person name="Callol A."/>
            <person name="Pajuelo D."/>
            <person name="Ebbesson L."/>
            <person name="Teles M."/>
            <person name="MacKenzie S."/>
            <person name="Amaro C."/>
        </authorList>
    </citation>
    <scope>NUCLEOTIDE SEQUENCE</scope>
</reference>
<name>A0A0E9UZE4_ANGAN</name>
<dbReference type="AlphaFoldDB" id="A0A0E9UZE4"/>
<proteinExistence type="predicted"/>
<organism evidence="1">
    <name type="scientific">Anguilla anguilla</name>
    <name type="common">European freshwater eel</name>
    <name type="synonym">Muraena anguilla</name>
    <dbReference type="NCBI Taxonomy" id="7936"/>
    <lineage>
        <taxon>Eukaryota</taxon>
        <taxon>Metazoa</taxon>
        <taxon>Chordata</taxon>
        <taxon>Craniata</taxon>
        <taxon>Vertebrata</taxon>
        <taxon>Euteleostomi</taxon>
        <taxon>Actinopterygii</taxon>
        <taxon>Neopterygii</taxon>
        <taxon>Teleostei</taxon>
        <taxon>Anguilliformes</taxon>
        <taxon>Anguillidae</taxon>
        <taxon>Anguilla</taxon>
    </lineage>
</organism>
<evidence type="ECO:0000313" key="1">
    <source>
        <dbReference type="EMBL" id="JAH71182.1"/>
    </source>
</evidence>
<dbReference type="EMBL" id="GBXM01075971">
    <property type="protein sequence ID" value="JAH32606.1"/>
    <property type="molecule type" value="Transcribed_RNA"/>
</dbReference>
<sequence length="26" mass="2906">MSLLYSSYNAVDQSQSAVDQLWSSLL</sequence>
<accession>A0A0E9UZE4</accession>
<reference evidence="1" key="1">
    <citation type="submission" date="2014-11" db="EMBL/GenBank/DDBJ databases">
        <authorList>
            <person name="Amaro Gonzalez C."/>
        </authorList>
    </citation>
    <scope>NUCLEOTIDE SEQUENCE</scope>
</reference>